<comment type="caution">
    <text evidence="2">The sequence shown here is derived from an EMBL/GenBank/DDBJ whole genome shotgun (WGS) entry which is preliminary data.</text>
</comment>
<feature type="region of interest" description="Disordered" evidence="1">
    <location>
        <begin position="1"/>
        <end position="28"/>
    </location>
</feature>
<gene>
    <name evidence="2" type="ORF">COLO4_11310</name>
</gene>
<dbReference type="Proteomes" id="UP000187203">
    <property type="component" value="Unassembled WGS sequence"/>
</dbReference>
<keyword evidence="3" id="KW-1185">Reference proteome</keyword>
<dbReference type="EMBL" id="AWUE01014683">
    <property type="protein sequence ID" value="OMP02144.1"/>
    <property type="molecule type" value="Genomic_DNA"/>
</dbReference>
<organism evidence="2 3">
    <name type="scientific">Corchorus olitorius</name>
    <dbReference type="NCBI Taxonomy" id="93759"/>
    <lineage>
        <taxon>Eukaryota</taxon>
        <taxon>Viridiplantae</taxon>
        <taxon>Streptophyta</taxon>
        <taxon>Embryophyta</taxon>
        <taxon>Tracheophyta</taxon>
        <taxon>Spermatophyta</taxon>
        <taxon>Magnoliopsida</taxon>
        <taxon>eudicotyledons</taxon>
        <taxon>Gunneridae</taxon>
        <taxon>Pentapetalae</taxon>
        <taxon>rosids</taxon>
        <taxon>malvids</taxon>
        <taxon>Malvales</taxon>
        <taxon>Malvaceae</taxon>
        <taxon>Grewioideae</taxon>
        <taxon>Apeibeae</taxon>
        <taxon>Corchorus</taxon>
    </lineage>
</organism>
<dbReference type="AlphaFoldDB" id="A0A1R3K512"/>
<reference evidence="3" key="1">
    <citation type="submission" date="2013-09" db="EMBL/GenBank/DDBJ databases">
        <title>Corchorus olitorius genome sequencing.</title>
        <authorList>
            <person name="Alam M."/>
            <person name="Haque M.S."/>
            <person name="Islam M.S."/>
            <person name="Emdad E.M."/>
            <person name="Islam M.M."/>
            <person name="Ahmed B."/>
            <person name="Halim A."/>
            <person name="Hossen Q.M.M."/>
            <person name="Hossain M.Z."/>
            <person name="Ahmed R."/>
            <person name="Khan M.M."/>
            <person name="Islam R."/>
            <person name="Rashid M.M."/>
            <person name="Khan S.A."/>
            <person name="Rahman M.S."/>
            <person name="Alam M."/>
            <person name="Yahiya A.S."/>
            <person name="Khan M.S."/>
            <person name="Azam M.S."/>
            <person name="Haque T."/>
            <person name="Lashkar M.Z.H."/>
            <person name="Akhand A.I."/>
            <person name="Morshed G."/>
            <person name="Roy S."/>
            <person name="Uddin K.S."/>
            <person name="Rabeya T."/>
            <person name="Hossain A.S."/>
            <person name="Chowdhury A."/>
            <person name="Snigdha A.R."/>
            <person name="Mortoza M.S."/>
            <person name="Matin S.A."/>
            <person name="Hoque S.M.E."/>
            <person name="Islam M.K."/>
            <person name="Roy D.K."/>
            <person name="Haider R."/>
            <person name="Moosa M.M."/>
            <person name="Elias S.M."/>
            <person name="Hasan A.M."/>
            <person name="Jahan S."/>
            <person name="Shafiuddin M."/>
            <person name="Mahmood N."/>
            <person name="Shommy N.S."/>
        </authorList>
    </citation>
    <scope>NUCLEOTIDE SEQUENCE [LARGE SCALE GENOMIC DNA]</scope>
    <source>
        <strain evidence="3">cv. O-4</strain>
    </source>
</reference>
<sequence length="71" mass="8343">MASSRRPQLEFDLRLSKQSPKPNRYGFTRSHSITVDLHTRPSDRPQIPVEKAELDQLQCYKPLLREHLNSK</sequence>
<name>A0A1R3K512_9ROSI</name>
<evidence type="ECO:0000256" key="1">
    <source>
        <dbReference type="SAM" id="MobiDB-lite"/>
    </source>
</evidence>
<evidence type="ECO:0000313" key="3">
    <source>
        <dbReference type="Proteomes" id="UP000187203"/>
    </source>
</evidence>
<evidence type="ECO:0000313" key="2">
    <source>
        <dbReference type="EMBL" id="OMP02144.1"/>
    </source>
</evidence>
<proteinExistence type="predicted"/>
<protein>
    <submittedName>
        <fullName evidence="2">Uncharacterized protein</fullName>
    </submittedName>
</protein>
<accession>A0A1R3K512</accession>